<proteinExistence type="predicted"/>
<organism evidence="1 2">
    <name type="scientific">Geomonas terrae</name>
    <dbReference type="NCBI Taxonomy" id="2562681"/>
    <lineage>
        <taxon>Bacteria</taxon>
        <taxon>Pseudomonadati</taxon>
        <taxon>Thermodesulfobacteriota</taxon>
        <taxon>Desulfuromonadia</taxon>
        <taxon>Geobacterales</taxon>
        <taxon>Geobacteraceae</taxon>
        <taxon>Geomonas</taxon>
    </lineage>
</organism>
<evidence type="ECO:0008006" key="3">
    <source>
        <dbReference type="Google" id="ProtNLM"/>
    </source>
</evidence>
<evidence type="ECO:0000313" key="2">
    <source>
        <dbReference type="Proteomes" id="UP000306416"/>
    </source>
</evidence>
<dbReference type="EMBL" id="SRSC01000003">
    <property type="protein sequence ID" value="TGU71414.1"/>
    <property type="molecule type" value="Genomic_DNA"/>
</dbReference>
<sequence length="135" mass="14901">MSIEVSEEIISNFHLFWDNYPAPVMLVHKSRNIIAANKIGQEIGCPVGARCVDIGEKKHHASCKANRALQERTGVRDVAYVEHLGQVVDGYWIPLAGVEDLYVHFGNDITEWAAERLLTKKEECSGTDCGSCSAA</sequence>
<dbReference type="Proteomes" id="UP000306416">
    <property type="component" value="Unassembled WGS sequence"/>
</dbReference>
<gene>
    <name evidence="1" type="ORF">E4633_13870</name>
</gene>
<keyword evidence="2" id="KW-1185">Reference proteome</keyword>
<comment type="caution">
    <text evidence="1">The sequence shown here is derived from an EMBL/GenBank/DDBJ whole genome shotgun (WGS) entry which is preliminary data.</text>
</comment>
<dbReference type="AlphaFoldDB" id="A0A4S1CDA4"/>
<dbReference type="RefSeq" id="WP_135870989.1">
    <property type="nucleotide sequence ID" value="NZ_SRSC01000003.1"/>
</dbReference>
<accession>A0A4S1CDA4</accession>
<protein>
    <recommendedName>
        <fullName evidence="3">PAS domain-containing protein</fullName>
    </recommendedName>
</protein>
<reference evidence="1 2" key="1">
    <citation type="submission" date="2019-04" db="EMBL/GenBank/DDBJ databases">
        <title>Geobacter oryzae sp. nov., ferric-reducing bacteria isolated from paddy soil.</title>
        <authorList>
            <person name="Xu Z."/>
            <person name="Masuda Y."/>
            <person name="Itoh H."/>
            <person name="Senoo K."/>
        </authorList>
    </citation>
    <scope>NUCLEOTIDE SEQUENCE [LARGE SCALE GENOMIC DNA]</scope>
    <source>
        <strain evidence="1 2">Red111</strain>
    </source>
</reference>
<evidence type="ECO:0000313" key="1">
    <source>
        <dbReference type="EMBL" id="TGU71414.1"/>
    </source>
</evidence>
<name>A0A4S1CDA4_9BACT</name>